<dbReference type="RefSeq" id="WP_075518480.1">
    <property type="nucleotide sequence ID" value="NZ_FPLD01000129.1"/>
</dbReference>
<protein>
    <submittedName>
        <fullName evidence="1">Uncharacterized protein</fullName>
    </submittedName>
</protein>
<dbReference type="InterPro" id="IPR046905">
    <property type="entry name" value="ABC-3C_MC1"/>
</dbReference>
<evidence type="ECO:0000313" key="1">
    <source>
        <dbReference type="EMBL" id="SGZ16521.1"/>
    </source>
</evidence>
<dbReference type="EMBL" id="FPLD01000129">
    <property type="protein sequence ID" value="SGZ16521.1"/>
    <property type="molecule type" value="Genomic_DNA"/>
</dbReference>
<proteinExistence type="predicted"/>
<name>A0A1L0C8A6_9GAMM</name>
<dbReference type="OrthoDB" id="6961901at2"/>
<evidence type="ECO:0000313" key="2">
    <source>
        <dbReference type="Proteomes" id="UP000183794"/>
    </source>
</evidence>
<organism evidence="1 2">
    <name type="scientific">Moritella viscosa</name>
    <dbReference type="NCBI Taxonomy" id="80854"/>
    <lineage>
        <taxon>Bacteria</taxon>
        <taxon>Pseudomonadati</taxon>
        <taxon>Pseudomonadota</taxon>
        <taxon>Gammaproteobacteria</taxon>
        <taxon>Alteromonadales</taxon>
        <taxon>Moritellaceae</taxon>
        <taxon>Moritella</taxon>
    </lineage>
</organism>
<gene>
    <name evidence="1" type="ORF">NVI5450_4344</name>
</gene>
<reference evidence="1 2" key="1">
    <citation type="submission" date="2016-11" db="EMBL/GenBank/DDBJ databases">
        <authorList>
            <person name="Jaros S."/>
            <person name="Januszkiewicz K."/>
            <person name="Wedrychowicz H."/>
        </authorList>
    </citation>
    <scope>NUCLEOTIDE SEQUENCE [LARGE SCALE GENOMIC DNA]</scope>
    <source>
        <strain evidence="1">NVI 5450</strain>
    </source>
</reference>
<dbReference type="Proteomes" id="UP000183794">
    <property type="component" value="Unassembled WGS sequence"/>
</dbReference>
<accession>A0A1L0C8A6</accession>
<dbReference type="Pfam" id="PF20289">
    <property type="entry name" value="MComp1"/>
    <property type="match status" value="1"/>
</dbReference>
<dbReference type="AlphaFoldDB" id="A0A1L0C8A6"/>
<sequence length="197" mass="23245">MEQKTSFEIVRLDLADDIKNSYEIEDIKIVKTKFISDLYSVFVSFKKENEIDKNWDKLNSVISVELSLDFKSDFERWNLYFFYICKGKVRPYIKYKVENNKAFSRKILVDNFGLELKDETIDFLISKNIINSDLLLENNEKDTNVEKQYNSNSIVYNLIDSKDLNNNKNEENPEILYSELLGLLKNNFVNGRSNSEN</sequence>